<dbReference type="InterPro" id="IPR050595">
    <property type="entry name" value="Bact_response_regulator"/>
</dbReference>
<dbReference type="Gene3D" id="3.40.50.2300">
    <property type="match status" value="1"/>
</dbReference>
<evidence type="ECO:0000256" key="1">
    <source>
        <dbReference type="ARBA" id="ARBA00022553"/>
    </source>
</evidence>
<dbReference type="SMART" id="SM00448">
    <property type="entry name" value="REC"/>
    <property type="match status" value="1"/>
</dbReference>
<dbReference type="PANTHER" id="PTHR44591:SF19">
    <property type="entry name" value="TWO-COMPONENT RESPONSE REGULATOR-RELATED"/>
    <property type="match status" value="1"/>
</dbReference>
<dbReference type="InterPro" id="IPR011006">
    <property type="entry name" value="CheY-like_superfamily"/>
</dbReference>
<dbReference type="EMBL" id="UOFU01000165">
    <property type="protein sequence ID" value="VAW99276.1"/>
    <property type="molecule type" value="Genomic_DNA"/>
</dbReference>
<feature type="domain" description="Response regulatory" evidence="2">
    <location>
        <begin position="9"/>
        <end position="124"/>
    </location>
</feature>
<dbReference type="SUPFAM" id="SSF52172">
    <property type="entry name" value="CheY-like"/>
    <property type="match status" value="1"/>
</dbReference>
<evidence type="ECO:0000313" key="3">
    <source>
        <dbReference type="EMBL" id="VAW99276.1"/>
    </source>
</evidence>
<dbReference type="AlphaFoldDB" id="A0A3B1B2H7"/>
<proteinExistence type="predicted"/>
<dbReference type="CDD" id="cd17569">
    <property type="entry name" value="REC_HupR-like"/>
    <property type="match status" value="1"/>
</dbReference>
<dbReference type="InterPro" id="IPR001789">
    <property type="entry name" value="Sig_transdc_resp-reg_receiver"/>
</dbReference>
<organism evidence="3">
    <name type="scientific">hydrothermal vent metagenome</name>
    <dbReference type="NCBI Taxonomy" id="652676"/>
    <lineage>
        <taxon>unclassified sequences</taxon>
        <taxon>metagenomes</taxon>
        <taxon>ecological metagenomes</taxon>
    </lineage>
</organism>
<dbReference type="Pfam" id="PF00072">
    <property type="entry name" value="Response_reg"/>
    <property type="match status" value="1"/>
</dbReference>
<dbReference type="Gene3D" id="1.10.3210.10">
    <property type="entry name" value="Hypothetical protein af1432"/>
    <property type="match status" value="1"/>
</dbReference>
<protein>
    <recommendedName>
        <fullName evidence="2">Response regulatory domain-containing protein</fullName>
    </recommendedName>
</protein>
<name>A0A3B1B2H7_9ZZZZ</name>
<dbReference type="GO" id="GO:0000160">
    <property type="term" value="P:phosphorelay signal transduction system"/>
    <property type="evidence" value="ECO:0007669"/>
    <property type="project" value="InterPro"/>
</dbReference>
<accession>A0A3B1B2H7</accession>
<gene>
    <name evidence="3" type="ORF">MNBD_GAMMA20-1535</name>
</gene>
<evidence type="ECO:0000259" key="2">
    <source>
        <dbReference type="PROSITE" id="PS50110"/>
    </source>
</evidence>
<dbReference type="PROSITE" id="PS50110">
    <property type="entry name" value="RESPONSE_REGULATORY"/>
    <property type="match status" value="1"/>
</dbReference>
<dbReference type="Pfam" id="PF13487">
    <property type="entry name" value="HD_5"/>
    <property type="match status" value="1"/>
</dbReference>
<dbReference type="PANTHER" id="PTHR44591">
    <property type="entry name" value="STRESS RESPONSE REGULATOR PROTEIN 1"/>
    <property type="match status" value="1"/>
</dbReference>
<sequence>MAKTPALPRILLVDDEPAVLEGLQFQLRKCFDISTAANGLEGLAKIGASAPFAIVLSDMRMPRMDGAEFLTRVRQAVPDTVRVLLTGQTDIHSAIAVVNEGQIFRFLTKPCPPEQLHRTLEDAARQHQLLTAERDLLEKTLHGSISALMDVLALTNAVAFGRATRIRQIVSELCDELDILQRWQVEVAAMVSQLGAITLPEETAKKLYYGEELSTDEQQLVESLPEVVARLLGNIPRLEPVLALLAGLGKKPPRDTADNSQERDVLRIALDFDALSSRGLSPQACLDTLRGHAKRYDKTLLQALAHCRGKETDSQEIQEIQIQAVREGMVFAEDVHTHTGTLLVPRGYQVTASFMTHVKAFKRGYVQETVAVIVANPDLRRSAGNA</sequence>
<keyword evidence="1" id="KW-0597">Phosphoprotein</keyword>
<reference evidence="3" key="1">
    <citation type="submission" date="2018-06" db="EMBL/GenBank/DDBJ databases">
        <authorList>
            <person name="Zhirakovskaya E."/>
        </authorList>
    </citation>
    <scope>NUCLEOTIDE SEQUENCE</scope>
</reference>